<dbReference type="SUPFAM" id="SSF57850">
    <property type="entry name" value="RING/U-box"/>
    <property type="match status" value="2"/>
</dbReference>
<feature type="domain" description="RING-type" evidence="7">
    <location>
        <begin position="180"/>
        <end position="224"/>
    </location>
</feature>
<feature type="compositionally biased region" description="Acidic residues" evidence="5">
    <location>
        <begin position="45"/>
        <end position="86"/>
    </location>
</feature>
<organism evidence="8 9">
    <name type="scientific">Caenorhabditis remanei</name>
    <name type="common">Caenorhabditis vulgaris</name>
    <dbReference type="NCBI Taxonomy" id="31234"/>
    <lineage>
        <taxon>Eukaryota</taxon>
        <taxon>Metazoa</taxon>
        <taxon>Ecdysozoa</taxon>
        <taxon>Nematoda</taxon>
        <taxon>Chromadorea</taxon>
        <taxon>Rhabditida</taxon>
        <taxon>Rhabditina</taxon>
        <taxon>Rhabditomorpha</taxon>
        <taxon>Rhabditoidea</taxon>
        <taxon>Rhabditidae</taxon>
        <taxon>Peloderinae</taxon>
        <taxon>Caenorhabditis</taxon>
    </lineage>
</organism>
<dbReference type="InterPro" id="IPR018957">
    <property type="entry name" value="Znf_C3HC4_RING-type"/>
</dbReference>
<dbReference type="InterPro" id="IPR013083">
    <property type="entry name" value="Znf_RING/FYVE/PHD"/>
</dbReference>
<evidence type="ECO:0000259" key="7">
    <source>
        <dbReference type="PROSITE" id="PS50089"/>
    </source>
</evidence>
<evidence type="ECO:0000313" key="9">
    <source>
        <dbReference type="Proteomes" id="UP000483820"/>
    </source>
</evidence>
<dbReference type="Proteomes" id="UP000483820">
    <property type="component" value="Chromosome III"/>
</dbReference>
<dbReference type="AlphaFoldDB" id="A0A6A5H8B3"/>
<keyword evidence="3" id="KW-0862">Zinc</keyword>
<keyword evidence="6" id="KW-0812">Transmembrane</keyword>
<keyword evidence="1" id="KW-0479">Metal-binding</keyword>
<dbReference type="PANTHER" id="PTHR47156:SF10">
    <property type="entry name" value="E3 UBIQUITIN-PROTEIN LIGASE TRIM-21-RELATED"/>
    <property type="match status" value="1"/>
</dbReference>
<feature type="domain" description="RING-type" evidence="7">
    <location>
        <begin position="97"/>
        <end position="144"/>
    </location>
</feature>
<keyword evidence="6" id="KW-1133">Transmembrane helix</keyword>
<keyword evidence="6" id="KW-0472">Membrane</keyword>
<name>A0A6A5H8B3_CAERE</name>
<evidence type="ECO:0000256" key="6">
    <source>
        <dbReference type="SAM" id="Phobius"/>
    </source>
</evidence>
<keyword evidence="2 4" id="KW-0863">Zinc-finger</keyword>
<evidence type="ECO:0000256" key="1">
    <source>
        <dbReference type="ARBA" id="ARBA00022723"/>
    </source>
</evidence>
<dbReference type="GeneID" id="78775172"/>
<sequence>MLQYDYSMMTPIIELLSFVVVNWDALFYFSVLIASTVILFWSEPEQPEQPDSEDEGIVDDVVENSEENEDVVVDSAENQESESTEPPEEKGIRIPDCKICLIPFSTSAYSTPRALQCGHSICTNCAVTLLEDSDYLSIECPFCRKFTRGYKKKIESIKTNYAVMGIIEKLTGGGRFNPKCFRCHSGYSNQLTECTPRVQMDCGHTLCEICIRTWSSRSLRCPECFLTGLGGRVTVWQSAKRRVCRMFRKNRIAEDFEKKFPKNFVILEMLESFPCDSTCDSTAEV</sequence>
<reference evidence="8 9" key="1">
    <citation type="submission" date="2019-12" db="EMBL/GenBank/DDBJ databases">
        <title>Chromosome-level assembly of the Caenorhabditis remanei genome.</title>
        <authorList>
            <person name="Teterina A.A."/>
            <person name="Willis J.H."/>
            <person name="Phillips P.C."/>
        </authorList>
    </citation>
    <scope>NUCLEOTIDE SEQUENCE [LARGE SCALE GENOMIC DNA]</scope>
    <source>
        <strain evidence="8 9">PX506</strain>
        <tissue evidence="8">Whole organism</tissue>
    </source>
</reference>
<dbReference type="SMART" id="SM00184">
    <property type="entry name" value="RING"/>
    <property type="match status" value="2"/>
</dbReference>
<evidence type="ECO:0000256" key="5">
    <source>
        <dbReference type="SAM" id="MobiDB-lite"/>
    </source>
</evidence>
<evidence type="ECO:0000256" key="4">
    <source>
        <dbReference type="PROSITE-ProRule" id="PRU00175"/>
    </source>
</evidence>
<dbReference type="Pfam" id="PF14634">
    <property type="entry name" value="zf-RING_5"/>
    <property type="match status" value="1"/>
</dbReference>
<dbReference type="Gene3D" id="3.30.40.10">
    <property type="entry name" value="Zinc/RING finger domain, C3HC4 (zinc finger)"/>
    <property type="match status" value="2"/>
</dbReference>
<dbReference type="PROSITE" id="PS50089">
    <property type="entry name" value="ZF_RING_2"/>
    <property type="match status" value="2"/>
</dbReference>
<proteinExistence type="predicted"/>
<dbReference type="CTD" id="78775172"/>
<feature type="transmembrane region" description="Helical" evidence="6">
    <location>
        <begin position="12"/>
        <end position="41"/>
    </location>
</feature>
<dbReference type="RefSeq" id="XP_053587978.1">
    <property type="nucleotide sequence ID" value="XM_053728401.1"/>
</dbReference>
<dbReference type="KEGG" id="crq:GCK72_011366"/>
<comment type="caution">
    <text evidence="8">The sequence shown here is derived from an EMBL/GenBank/DDBJ whole genome shotgun (WGS) entry which is preliminary data.</text>
</comment>
<dbReference type="EMBL" id="WUAV01000003">
    <property type="protein sequence ID" value="KAF1763101.1"/>
    <property type="molecule type" value="Genomic_DNA"/>
</dbReference>
<dbReference type="InterPro" id="IPR052667">
    <property type="entry name" value="E3_ubiquitin-ligase_RING"/>
</dbReference>
<dbReference type="GO" id="GO:0008270">
    <property type="term" value="F:zinc ion binding"/>
    <property type="evidence" value="ECO:0007669"/>
    <property type="project" value="UniProtKB-KW"/>
</dbReference>
<evidence type="ECO:0000256" key="2">
    <source>
        <dbReference type="ARBA" id="ARBA00022771"/>
    </source>
</evidence>
<feature type="region of interest" description="Disordered" evidence="5">
    <location>
        <begin position="45"/>
        <end position="90"/>
    </location>
</feature>
<gene>
    <name evidence="8" type="ORF">GCK72_011366</name>
</gene>
<dbReference type="InterPro" id="IPR017907">
    <property type="entry name" value="Znf_RING_CS"/>
</dbReference>
<dbReference type="PROSITE" id="PS00518">
    <property type="entry name" value="ZF_RING_1"/>
    <property type="match status" value="2"/>
</dbReference>
<dbReference type="PANTHER" id="PTHR47156">
    <property type="entry name" value="PROTEIN CBG20824"/>
    <property type="match status" value="1"/>
</dbReference>
<evidence type="ECO:0000313" key="8">
    <source>
        <dbReference type="EMBL" id="KAF1763101.1"/>
    </source>
</evidence>
<evidence type="ECO:0000256" key="3">
    <source>
        <dbReference type="ARBA" id="ARBA00022833"/>
    </source>
</evidence>
<accession>A0A6A5H8B3</accession>
<dbReference type="Pfam" id="PF00097">
    <property type="entry name" value="zf-C3HC4"/>
    <property type="match status" value="1"/>
</dbReference>
<protein>
    <recommendedName>
        <fullName evidence="7">RING-type domain-containing protein</fullName>
    </recommendedName>
</protein>
<dbReference type="InterPro" id="IPR001841">
    <property type="entry name" value="Znf_RING"/>
</dbReference>